<dbReference type="EnsemblPlants" id="TuG1812G0400001620.01.T01">
    <property type="protein sequence ID" value="TuG1812G0400001620.01.T01"/>
    <property type="gene ID" value="TuG1812G0400001620.01"/>
</dbReference>
<dbReference type="Gramene" id="TuG1812G0400001620.01.T01">
    <property type="protein sequence ID" value="TuG1812G0400001620.01.T01"/>
    <property type="gene ID" value="TuG1812G0400001620.01"/>
</dbReference>
<keyword evidence="1" id="KW-0472">Membrane</keyword>
<organism evidence="2 3">
    <name type="scientific">Triticum urartu</name>
    <name type="common">Red wild einkorn</name>
    <name type="synonym">Crithodium urartu</name>
    <dbReference type="NCBI Taxonomy" id="4572"/>
    <lineage>
        <taxon>Eukaryota</taxon>
        <taxon>Viridiplantae</taxon>
        <taxon>Streptophyta</taxon>
        <taxon>Embryophyta</taxon>
        <taxon>Tracheophyta</taxon>
        <taxon>Spermatophyta</taxon>
        <taxon>Magnoliopsida</taxon>
        <taxon>Liliopsida</taxon>
        <taxon>Poales</taxon>
        <taxon>Poaceae</taxon>
        <taxon>BOP clade</taxon>
        <taxon>Pooideae</taxon>
        <taxon>Triticodae</taxon>
        <taxon>Triticeae</taxon>
        <taxon>Triticinae</taxon>
        <taxon>Triticum</taxon>
    </lineage>
</organism>
<proteinExistence type="predicted"/>
<dbReference type="Proteomes" id="UP000015106">
    <property type="component" value="Chromosome 4"/>
</dbReference>
<reference evidence="3" key="1">
    <citation type="journal article" date="2013" name="Nature">
        <title>Draft genome of the wheat A-genome progenitor Triticum urartu.</title>
        <authorList>
            <person name="Ling H.Q."/>
            <person name="Zhao S."/>
            <person name="Liu D."/>
            <person name="Wang J."/>
            <person name="Sun H."/>
            <person name="Zhang C."/>
            <person name="Fan H."/>
            <person name="Li D."/>
            <person name="Dong L."/>
            <person name="Tao Y."/>
            <person name="Gao C."/>
            <person name="Wu H."/>
            <person name="Li Y."/>
            <person name="Cui Y."/>
            <person name="Guo X."/>
            <person name="Zheng S."/>
            <person name="Wang B."/>
            <person name="Yu K."/>
            <person name="Liang Q."/>
            <person name="Yang W."/>
            <person name="Lou X."/>
            <person name="Chen J."/>
            <person name="Feng M."/>
            <person name="Jian J."/>
            <person name="Zhang X."/>
            <person name="Luo G."/>
            <person name="Jiang Y."/>
            <person name="Liu J."/>
            <person name="Wang Z."/>
            <person name="Sha Y."/>
            <person name="Zhang B."/>
            <person name="Wu H."/>
            <person name="Tang D."/>
            <person name="Shen Q."/>
            <person name="Xue P."/>
            <person name="Zou S."/>
            <person name="Wang X."/>
            <person name="Liu X."/>
            <person name="Wang F."/>
            <person name="Yang Y."/>
            <person name="An X."/>
            <person name="Dong Z."/>
            <person name="Zhang K."/>
            <person name="Zhang X."/>
            <person name="Luo M.C."/>
            <person name="Dvorak J."/>
            <person name="Tong Y."/>
            <person name="Wang J."/>
            <person name="Yang H."/>
            <person name="Li Z."/>
            <person name="Wang D."/>
            <person name="Zhang A."/>
            <person name="Wang J."/>
        </authorList>
    </citation>
    <scope>NUCLEOTIDE SEQUENCE</scope>
    <source>
        <strain evidence="3">cv. G1812</strain>
    </source>
</reference>
<protein>
    <submittedName>
        <fullName evidence="2">Uncharacterized protein</fullName>
    </submittedName>
</protein>
<feature type="transmembrane region" description="Helical" evidence="1">
    <location>
        <begin position="20"/>
        <end position="38"/>
    </location>
</feature>
<sequence>MEKRHPKQIWPSAVRRHPTPAIFLLPVCICCLFANLLGRFSTGRHKGGGVMGMEILVLEEEDEQPNTSRNDETRGRREATSRWWWSCSGTLTPRASVKNRSGYNALYVVAREGHHVVCVLESIASYIAPCVSWGRGKGRHRRRRAHTDATSSRPTWRARVGWKQDTMFLVWRKGEERGHRPVC</sequence>
<keyword evidence="3" id="KW-1185">Reference proteome</keyword>
<evidence type="ECO:0000313" key="2">
    <source>
        <dbReference type="EnsemblPlants" id="TuG1812G0400001620.01.T01"/>
    </source>
</evidence>
<accession>A0A8R7U595</accession>
<name>A0A8R7U595_TRIUA</name>
<dbReference type="AlphaFoldDB" id="A0A8R7U595"/>
<reference evidence="2" key="3">
    <citation type="submission" date="2022-06" db="UniProtKB">
        <authorList>
            <consortium name="EnsemblPlants"/>
        </authorList>
    </citation>
    <scope>IDENTIFICATION</scope>
</reference>
<evidence type="ECO:0000256" key="1">
    <source>
        <dbReference type="SAM" id="Phobius"/>
    </source>
</evidence>
<evidence type="ECO:0000313" key="3">
    <source>
        <dbReference type="Proteomes" id="UP000015106"/>
    </source>
</evidence>
<keyword evidence="1" id="KW-1133">Transmembrane helix</keyword>
<reference evidence="2" key="2">
    <citation type="submission" date="2018-03" db="EMBL/GenBank/DDBJ databases">
        <title>The Triticum urartu genome reveals the dynamic nature of wheat genome evolution.</title>
        <authorList>
            <person name="Ling H."/>
            <person name="Ma B."/>
            <person name="Shi X."/>
            <person name="Liu H."/>
            <person name="Dong L."/>
            <person name="Sun H."/>
            <person name="Cao Y."/>
            <person name="Gao Q."/>
            <person name="Zheng S."/>
            <person name="Li Y."/>
            <person name="Yu Y."/>
            <person name="Du H."/>
            <person name="Qi M."/>
            <person name="Li Y."/>
            <person name="Yu H."/>
            <person name="Cui Y."/>
            <person name="Wang N."/>
            <person name="Chen C."/>
            <person name="Wu H."/>
            <person name="Zhao Y."/>
            <person name="Zhang J."/>
            <person name="Li Y."/>
            <person name="Zhou W."/>
            <person name="Zhang B."/>
            <person name="Hu W."/>
            <person name="Eijk M."/>
            <person name="Tang J."/>
            <person name="Witsenboer H."/>
            <person name="Zhao S."/>
            <person name="Li Z."/>
            <person name="Zhang A."/>
            <person name="Wang D."/>
            <person name="Liang C."/>
        </authorList>
    </citation>
    <scope>NUCLEOTIDE SEQUENCE [LARGE SCALE GENOMIC DNA]</scope>
    <source>
        <strain evidence="2">cv. G1812</strain>
    </source>
</reference>
<keyword evidence="1" id="KW-0812">Transmembrane</keyword>